<proteinExistence type="inferred from homology"/>
<dbReference type="Gene3D" id="3.20.20.70">
    <property type="entry name" value="Aldolase class I"/>
    <property type="match status" value="1"/>
</dbReference>
<dbReference type="OrthoDB" id="106309at2"/>
<dbReference type="SUPFAM" id="SSF51569">
    <property type="entry name" value="Aldolase"/>
    <property type="match status" value="1"/>
</dbReference>
<sequence length="326" mass="36334">MKTKISRGKFENLQKLADDEGTLSILGLDKPFNPTSKTEPVCNLEQSMEFKQIVSEYLSNTASGILFDRLDGMKVIQHAGVLTDYDVFSKNSLLSLNRLAHAKTNAVKVTFTYNPHTDDKTNDQKLARLERLGAEALAADLPLFVAPLTYDDNVADKTSPEFAKLQPSLVIDTLKELTKQRYHIDILEIEIPLNFDFVEGFTAPDQPAVYSKREAAKLLKEASDTTTRPFIYQNGLNTMATFNQAVKFAGQSGAKFSGAVASYTAWSEALTSYLNQGEVGLKNWLETVGKPNLENLNNILENYATPWYDRFGGLKSLDLFDNPIEL</sequence>
<dbReference type="Pfam" id="PF01791">
    <property type="entry name" value="DeoC"/>
    <property type="match status" value="1"/>
</dbReference>
<evidence type="ECO:0000256" key="2">
    <source>
        <dbReference type="ARBA" id="ARBA00023239"/>
    </source>
</evidence>
<dbReference type="PANTHER" id="PTHR39340">
    <property type="entry name" value="SULFOFRUCTOSEPHOSPHATE ALDOLASE"/>
    <property type="match status" value="1"/>
</dbReference>
<dbReference type="NCBIfam" id="NF009498">
    <property type="entry name" value="PRK12858.1"/>
    <property type="match status" value="1"/>
</dbReference>
<dbReference type="AlphaFoldDB" id="A0A0R2IR17"/>
<protein>
    <submittedName>
        <fullName evidence="3">Tagatose 1,6-diphosphate aldolase</fullName>
    </submittedName>
</protein>
<comment type="similarity">
    <text evidence="1">Belongs to the aldolase LacD family.</text>
</comment>
<organism evidence="3 4">
    <name type="scientific">Pediococcus cellicola</name>
    <dbReference type="NCBI Taxonomy" id="319652"/>
    <lineage>
        <taxon>Bacteria</taxon>
        <taxon>Bacillati</taxon>
        <taxon>Bacillota</taxon>
        <taxon>Bacilli</taxon>
        <taxon>Lactobacillales</taxon>
        <taxon>Lactobacillaceae</taxon>
        <taxon>Pediococcus</taxon>
    </lineage>
</organism>
<dbReference type="InterPro" id="IPR002915">
    <property type="entry name" value="DeoC/FbaB/LacD_aldolase"/>
</dbReference>
<dbReference type="RefSeq" id="WP_057752904.1">
    <property type="nucleotide sequence ID" value="NZ_BJVH01000021.1"/>
</dbReference>
<dbReference type="Proteomes" id="UP000051568">
    <property type="component" value="Unassembled WGS sequence"/>
</dbReference>
<reference evidence="3 4" key="1">
    <citation type="journal article" date="2015" name="Genome Announc.">
        <title>Expanding the biotechnology potential of lactobacilli through comparative genomics of 213 strains and associated genera.</title>
        <authorList>
            <person name="Sun Z."/>
            <person name="Harris H.M."/>
            <person name="McCann A."/>
            <person name="Guo C."/>
            <person name="Argimon S."/>
            <person name="Zhang W."/>
            <person name="Yang X."/>
            <person name="Jeffery I.B."/>
            <person name="Cooney J.C."/>
            <person name="Kagawa T.F."/>
            <person name="Liu W."/>
            <person name="Song Y."/>
            <person name="Salvetti E."/>
            <person name="Wrobel A."/>
            <person name="Rasinkangas P."/>
            <person name="Parkhill J."/>
            <person name="Rea M.C."/>
            <person name="O'Sullivan O."/>
            <person name="Ritari J."/>
            <person name="Douillard F.P."/>
            <person name="Paul Ross R."/>
            <person name="Yang R."/>
            <person name="Briner A.E."/>
            <person name="Felis G.E."/>
            <person name="de Vos W.M."/>
            <person name="Barrangou R."/>
            <person name="Klaenhammer T.R."/>
            <person name="Caufield P.W."/>
            <person name="Cui Y."/>
            <person name="Zhang H."/>
            <person name="O'Toole P.W."/>
        </authorList>
    </citation>
    <scope>NUCLEOTIDE SEQUENCE [LARGE SCALE GENOMIC DNA]</scope>
    <source>
        <strain evidence="3 4">DSM 17757</strain>
    </source>
</reference>
<keyword evidence="4" id="KW-1185">Reference proteome</keyword>
<evidence type="ECO:0000256" key="1">
    <source>
        <dbReference type="ARBA" id="ARBA00008679"/>
    </source>
</evidence>
<dbReference type="PATRIC" id="fig|319652.3.peg.656"/>
<dbReference type="InterPro" id="IPR050552">
    <property type="entry name" value="LacD_aldolase"/>
</dbReference>
<evidence type="ECO:0000313" key="3">
    <source>
        <dbReference type="EMBL" id="KRN64330.1"/>
    </source>
</evidence>
<dbReference type="EMBL" id="JQBR01000017">
    <property type="protein sequence ID" value="KRN64330.1"/>
    <property type="molecule type" value="Genomic_DNA"/>
</dbReference>
<dbReference type="PANTHER" id="PTHR39340:SF1">
    <property type="entry name" value="SULFOFRUCTOSEPHOSPHATE ALDOLASE"/>
    <property type="match status" value="1"/>
</dbReference>
<dbReference type="GO" id="GO:1902777">
    <property type="term" value="P:6-sulfoquinovose(1-) catabolic process"/>
    <property type="evidence" value="ECO:0007669"/>
    <property type="project" value="TreeGrafter"/>
</dbReference>
<dbReference type="STRING" id="319652.IV80_GL000648"/>
<name>A0A0R2IR17_9LACO</name>
<dbReference type="GO" id="GO:0061595">
    <property type="term" value="F:6-deoxy-6-sulfofructose-1-phosphate aldolase activity"/>
    <property type="evidence" value="ECO:0007669"/>
    <property type="project" value="TreeGrafter"/>
</dbReference>
<accession>A0A0R2IR17</accession>
<dbReference type="InterPro" id="IPR013785">
    <property type="entry name" value="Aldolase_TIM"/>
</dbReference>
<gene>
    <name evidence="3" type="ORF">IV80_GL000648</name>
</gene>
<keyword evidence="2" id="KW-0456">Lyase</keyword>
<comment type="caution">
    <text evidence="3">The sequence shown here is derived from an EMBL/GenBank/DDBJ whole genome shotgun (WGS) entry which is preliminary data.</text>
</comment>
<evidence type="ECO:0000313" key="4">
    <source>
        <dbReference type="Proteomes" id="UP000051568"/>
    </source>
</evidence>